<feature type="domain" description="Lipocalin-like" evidence="2">
    <location>
        <begin position="34"/>
        <end position="124"/>
    </location>
</feature>
<dbReference type="PROSITE" id="PS51257">
    <property type="entry name" value="PROKAR_LIPOPROTEIN"/>
    <property type="match status" value="1"/>
</dbReference>
<evidence type="ECO:0000313" key="4">
    <source>
        <dbReference type="Proteomes" id="UP001255185"/>
    </source>
</evidence>
<feature type="chain" id="PRO_5045371121" description="Lipocalin-like domain-containing protein" evidence="1">
    <location>
        <begin position="21"/>
        <end position="137"/>
    </location>
</feature>
<evidence type="ECO:0000313" key="3">
    <source>
        <dbReference type="EMBL" id="MDR6967200.1"/>
    </source>
</evidence>
<protein>
    <recommendedName>
        <fullName evidence="2">Lipocalin-like domain-containing protein</fullName>
    </recommendedName>
</protein>
<dbReference type="Proteomes" id="UP001255185">
    <property type="component" value="Unassembled WGS sequence"/>
</dbReference>
<sequence length="137" mass="14760">MKKVSILFLSALALSLGSCGSDDNGNPTGTDASIVGKWTYSKVGTGNLLIDYPDHEEGCAKDYVELTANGVFNDVDYDSFNSPCEVFTDTGTYIKNGNTLTVSYEGNQVETADILLLTATELKIQGEDGEIILFTRQ</sequence>
<reference evidence="3 4" key="1">
    <citation type="submission" date="2023-07" db="EMBL/GenBank/DDBJ databases">
        <title>Sorghum-associated microbial communities from plants grown in Nebraska, USA.</title>
        <authorList>
            <person name="Schachtman D."/>
        </authorList>
    </citation>
    <scope>NUCLEOTIDE SEQUENCE [LARGE SCALE GENOMIC DNA]</scope>
    <source>
        <strain evidence="3 4">3773</strain>
    </source>
</reference>
<keyword evidence="4" id="KW-1185">Reference proteome</keyword>
<comment type="caution">
    <text evidence="3">The sequence shown here is derived from an EMBL/GenBank/DDBJ whole genome shotgun (WGS) entry which is preliminary data.</text>
</comment>
<dbReference type="EMBL" id="JAVDVI010000004">
    <property type="protein sequence ID" value="MDR6967200.1"/>
    <property type="molecule type" value="Genomic_DNA"/>
</dbReference>
<accession>A0ABU1TML3</accession>
<feature type="signal peptide" evidence="1">
    <location>
        <begin position="1"/>
        <end position="20"/>
    </location>
</feature>
<evidence type="ECO:0000259" key="2">
    <source>
        <dbReference type="Pfam" id="PF13648"/>
    </source>
</evidence>
<dbReference type="RefSeq" id="WP_310025210.1">
    <property type="nucleotide sequence ID" value="NZ_JAVDVI010000004.1"/>
</dbReference>
<dbReference type="InterPro" id="IPR024311">
    <property type="entry name" value="Lipocalin-like"/>
</dbReference>
<proteinExistence type="predicted"/>
<name>A0ABU1TML3_9FLAO</name>
<dbReference type="Pfam" id="PF13648">
    <property type="entry name" value="Lipocalin_4"/>
    <property type="match status" value="1"/>
</dbReference>
<evidence type="ECO:0000256" key="1">
    <source>
        <dbReference type="SAM" id="SignalP"/>
    </source>
</evidence>
<keyword evidence="1" id="KW-0732">Signal</keyword>
<organism evidence="3 4">
    <name type="scientific">Flavobacterium arsenatis</name>
    <dbReference type="NCBI Taxonomy" id="1484332"/>
    <lineage>
        <taxon>Bacteria</taxon>
        <taxon>Pseudomonadati</taxon>
        <taxon>Bacteroidota</taxon>
        <taxon>Flavobacteriia</taxon>
        <taxon>Flavobacteriales</taxon>
        <taxon>Flavobacteriaceae</taxon>
        <taxon>Flavobacterium</taxon>
    </lineage>
</organism>
<gene>
    <name evidence="3" type="ORF">J2X31_001207</name>
</gene>